<dbReference type="Proteomes" id="UP000076335">
    <property type="component" value="Unassembled WGS sequence"/>
</dbReference>
<dbReference type="AlphaFoldDB" id="A0A154LA01"/>
<evidence type="ECO:0000256" key="1">
    <source>
        <dbReference type="ARBA" id="ARBA00000971"/>
    </source>
</evidence>
<dbReference type="SUPFAM" id="SSF54534">
    <property type="entry name" value="FKBP-like"/>
    <property type="match status" value="1"/>
</dbReference>
<proteinExistence type="predicted"/>
<dbReference type="InterPro" id="IPR023058">
    <property type="entry name" value="PPIase_PpiC_CS"/>
</dbReference>
<keyword evidence="5 8" id="KW-0413">Isomerase</keyword>
<dbReference type="PROSITE" id="PS50198">
    <property type="entry name" value="PPIC_PPIASE_2"/>
    <property type="match status" value="1"/>
</dbReference>
<gene>
    <name evidence="10" type="ORF">AUP42_11855</name>
</gene>
<dbReference type="InterPro" id="IPR051370">
    <property type="entry name" value="PPIase_Pin1"/>
</dbReference>
<evidence type="ECO:0000313" key="11">
    <source>
        <dbReference type="Proteomes" id="UP000076335"/>
    </source>
</evidence>
<dbReference type="EMBL" id="LPVY01000003">
    <property type="protein sequence ID" value="KZB68150.1"/>
    <property type="molecule type" value="Genomic_DNA"/>
</dbReference>
<protein>
    <recommendedName>
        <fullName evidence="3">Parvulin-like PPIase</fullName>
        <ecNumber evidence="2">5.2.1.8</ecNumber>
    </recommendedName>
    <alternativeName>
        <fullName evidence="6">Peptidyl-prolyl cis-trans isomerase plp</fullName>
    </alternativeName>
    <alternativeName>
        <fullName evidence="7">Rotamase plp</fullName>
    </alternativeName>
</protein>
<name>A0A154LA01_9PROT</name>
<evidence type="ECO:0000256" key="6">
    <source>
        <dbReference type="ARBA" id="ARBA00030642"/>
    </source>
</evidence>
<dbReference type="Pfam" id="PF13616">
    <property type="entry name" value="Rotamase_3"/>
    <property type="match status" value="1"/>
</dbReference>
<organism evidence="10 11">
    <name type="scientific">Thalassospira lucentensis</name>
    <dbReference type="NCBI Taxonomy" id="168935"/>
    <lineage>
        <taxon>Bacteria</taxon>
        <taxon>Pseudomonadati</taxon>
        <taxon>Pseudomonadota</taxon>
        <taxon>Alphaproteobacteria</taxon>
        <taxon>Rhodospirillales</taxon>
        <taxon>Thalassospiraceae</taxon>
        <taxon>Thalassospira</taxon>
    </lineage>
</organism>
<sequence length="106" mass="11354">MSEQVRASHILLMYAGSARSSATRTKEEALTEINALKDQIANGADFAEVAKTNSDCPSGQQGGDLGFFGRGMMVPEFDAAAFNMEVGTTSDVVETDFGYHLLQRTA</sequence>
<dbReference type="PANTHER" id="PTHR10657">
    <property type="entry name" value="PEPTIDYL-PROLYL CIS-TRANS ISOMERASE"/>
    <property type="match status" value="1"/>
</dbReference>
<dbReference type="PROSITE" id="PS01096">
    <property type="entry name" value="PPIC_PPIASE_1"/>
    <property type="match status" value="1"/>
</dbReference>
<dbReference type="InterPro" id="IPR046357">
    <property type="entry name" value="PPIase_dom_sf"/>
</dbReference>
<evidence type="ECO:0000256" key="4">
    <source>
        <dbReference type="ARBA" id="ARBA00023110"/>
    </source>
</evidence>
<evidence type="ECO:0000256" key="8">
    <source>
        <dbReference type="PROSITE-ProRule" id="PRU00278"/>
    </source>
</evidence>
<dbReference type="PANTHER" id="PTHR10657:SF4">
    <property type="entry name" value="PEPTIDYL-PROLYL CIS-TRANS ISOMERASE-RELATED"/>
    <property type="match status" value="1"/>
</dbReference>
<dbReference type="RefSeq" id="WP_062949019.1">
    <property type="nucleotide sequence ID" value="NZ_CP136684.1"/>
</dbReference>
<reference evidence="10 11" key="1">
    <citation type="submission" date="2015-12" db="EMBL/GenBank/DDBJ databases">
        <title>Genome sequence of Thalassospira lucentensis MCCC 1A02072.</title>
        <authorList>
            <person name="Lu L."/>
            <person name="Lai Q."/>
            <person name="Shao Z."/>
            <person name="Qian P."/>
        </authorList>
    </citation>
    <scope>NUCLEOTIDE SEQUENCE [LARGE SCALE GENOMIC DNA]</scope>
    <source>
        <strain evidence="10 11">MCCC 1A02072</strain>
    </source>
</reference>
<accession>A0A154LA01</accession>
<dbReference type="Gene3D" id="3.10.50.40">
    <property type="match status" value="1"/>
</dbReference>
<evidence type="ECO:0000259" key="9">
    <source>
        <dbReference type="PROSITE" id="PS50198"/>
    </source>
</evidence>
<dbReference type="GO" id="GO:0005829">
    <property type="term" value="C:cytosol"/>
    <property type="evidence" value="ECO:0007669"/>
    <property type="project" value="TreeGrafter"/>
</dbReference>
<dbReference type="InterPro" id="IPR000297">
    <property type="entry name" value="PPIase_PpiC"/>
</dbReference>
<evidence type="ECO:0000313" key="10">
    <source>
        <dbReference type="EMBL" id="KZB68150.1"/>
    </source>
</evidence>
<keyword evidence="4 8" id="KW-0697">Rotamase</keyword>
<evidence type="ECO:0000256" key="2">
    <source>
        <dbReference type="ARBA" id="ARBA00013194"/>
    </source>
</evidence>
<dbReference type="GO" id="GO:0003755">
    <property type="term" value="F:peptidyl-prolyl cis-trans isomerase activity"/>
    <property type="evidence" value="ECO:0007669"/>
    <property type="project" value="UniProtKB-KW"/>
</dbReference>
<feature type="domain" description="PpiC" evidence="9">
    <location>
        <begin position="2"/>
        <end position="106"/>
    </location>
</feature>
<evidence type="ECO:0000256" key="3">
    <source>
        <dbReference type="ARBA" id="ARBA00018370"/>
    </source>
</evidence>
<comment type="caution">
    <text evidence="10">The sequence shown here is derived from an EMBL/GenBank/DDBJ whole genome shotgun (WGS) entry which is preliminary data.</text>
</comment>
<dbReference type="EC" id="5.2.1.8" evidence="2"/>
<evidence type="ECO:0000256" key="5">
    <source>
        <dbReference type="ARBA" id="ARBA00023235"/>
    </source>
</evidence>
<evidence type="ECO:0000256" key="7">
    <source>
        <dbReference type="ARBA" id="ARBA00031484"/>
    </source>
</evidence>
<comment type="catalytic activity">
    <reaction evidence="1">
        <text>[protein]-peptidylproline (omega=180) = [protein]-peptidylproline (omega=0)</text>
        <dbReference type="Rhea" id="RHEA:16237"/>
        <dbReference type="Rhea" id="RHEA-COMP:10747"/>
        <dbReference type="Rhea" id="RHEA-COMP:10748"/>
        <dbReference type="ChEBI" id="CHEBI:83833"/>
        <dbReference type="ChEBI" id="CHEBI:83834"/>
        <dbReference type="EC" id="5.2.1.8"/>
    </reaction>
</comment>
<dbReference type="OrthoDB" id="14196at2"/>